<comment type="subcellular location">
    <subcellularLocation>
        <location evidence="1">Membrane</location>
        <topology evidence="1">Multi-pass membrane protein</topology>
    </subcellularLocation>
</comment>
<sequence>MPNPGKLIPNYVAASVALSFAGILNGLDTGAIGAIVHMDQFTGTFGQLSPSTVGWTVSIVMLTGIVPALLGGQIADRKGRLYVVFPGAVLFALGAILQMSAFSLGQFITGRAIAGAGQGAFYSNISVYITEIAPQRSRGRLASLPQFMAALGVCLGYFGCFCTASVESSMAWRLPYILQICVALMLALVCRSLPESPRWLVLHGRGEEAVQAVRLLNFNMDEATRDFLTPQPQENLSSWQSFRTLFRRAYLPRTLLSLFILSMAQLSGIDAINYYAPTLFVQTGIATTKTAIIAAGVAAVAMFIASIPGFVCIDKWGRRTCTLVGGSILCGIMLLIGSLYAAGAVRETGAARWVVVVSVFLFGIVFCATWGIVSKIYASEIQPSHTRAAGNSVGMAFSFFTNWFVSFITPILLSSSAYNAYFFFGALNLFGVAIFALYMPETRGRSLEQIQSDFASPNLSALRNLFGRRVARFASASPQDGRSSASSMELTDREPAAAAATPASHSSTIQLTSSAVRGASLSLA</sequence>
<organism evidence="11 12">
    <name type="scientific">[Torrubiella] hemipterigena</name>
    <dbReference type="NCBI Taxonomy" id="1531966"/>
    <lineage>
        <taxon>Eukaryota</taxon>
        <taxon>Fungi</taxon>
        <taxon>Dikarya</taxon>
        <taxon>Ascomycota</taxon>
        <taxon>Pezizomycotina</taxon>
        <taxon>Sordariomycetes</taxon>
        <taxon>Hypocreomycetidae</taxon>
        <taxon>Hypocreales</taxon>
        <taxon>Clavicipitaceae</taxon>
        <taxon>Clavicipitaceae incertae sedis</taxon>
        <taxon>'Torrubiella' clade</taxon>
    </lineage>
</organism>
<dbReference type="Proteomes" id="UP000039046">
    <property type="component" value="Unassembled WGS sequence"/>
</dbReference>
<feature type="domain" description="Major facilitator superfamily (MFS) profile" evidence="10">
    <location>
        <begin position="14"/>
        <end position="443"/>
    </location>
</feature>
<feature type="transmembrane region" description="Helical" evidence="9">
    <location>
        <begin position="172"/>
        <end position="190"/>
    </location>
</feature>
<feature type="transmembrane region" description="Helical" evidence="9">
    <location>
        <begin position="353"/>
        <end position="373"/>
    </location>
</feature>
<evidence type="ECO:0000256" key="1">
    <source>
        <dbReference type="ARBA" id="ARBA00004141"/>
    </source>
</evidence>
<feature type="compositionally biased region" description="Polar residues" evidence="8">
    <location>
        <begin position="477"/>
        <end position="489"/>
    </location>
</feature>
<protein>
    <recommendedName>
        <fullName evidence="10">Major facilitator superfamily (MFS) profile domain-containing protein</fullName>
    </recommendedName>
</protein>
<dbReference type="STRING" id="1531966.A0A0A1T0S5"/>
<dbReference type="PRINTS" id="PR00171">
    <property type="entry name" value="SUGRTRNSPORT"/>
</dbReference>
<feature type="transmembrane region" description="Helical" evidence="9">
    <location>
        <begin position="141"/>
        <end position="166"/>
    </location>
</feature>
<evidence type="ECO:0000256" key="4">
    <source>
        <dbReference type="ARBA" id="ARBA00022692"/>
    </source>
</evidence>
<dbReference type="FunFam" id="1.20.1250.20:FF:000134">
    <property type="entry name" value="MFS sugar transporter protein"/>
    <property type="match status" value="1"/>
</dbReference>
<evidence type="ECO:0000256" key="6">
    <source>
        <dbReference type="ARBA" id="ARBA00023136"/>
    </source>
</evidence>
<feature type="transmembrane region" description="Helical" evidence="9">
    <location>
        <begin position="48"/>
        <end position="70"/>
    </location>
</feature>
<dbReference type="PANTHER" id="PTHR48022:SF2">
    <property type="entry name" value="PLASTIDIC GLUCOSE TRANSPORTER 4"/>
    <property type="match status" value="1"/>
</dbReference>
<dbReference type="GO" id="GO:0005351">
    <property type="term" value="F:carbohydrate:proton symporter activity"/>
    <property type="evidence" value="ECO:0007669"/>
    <property type="project" value="TreeGrafter"/>
</dbReference>
<feature type="compositionally biased region" description="Low complexity" evidence="8">
    <location>
        <begin position="496"/>
        <end position="508"/>
    </location>
</feature>
<evidence type="ECO:0000256" key="8">
    <source>
        <dbReference type="SAM" id="MobiDB-lite"/>
    </source>
</evidence>
<dbReference type="OrthoDB" id="5399138at2759"/>
<feature type="transmembrane region" description="Helical" evidence="9">
    <location>
        <begin position="291"/>
        <end position="313"/>
    </location>
</feature>
<evidence type="ECO:0000256" key="3">
    <source>
        <dbReference type="ARBA" id="ARBA00022448"/>
    </source>
</evidence>
<feature type="transmembrane region" description="Helical" evidence="9">
    <location>
        <begin position="108"/>
        <end position="129"/>
    </location>
</feature>
<keyword evidence="4 9" id="KW-0812">Transmembrane</keyword>
<comment type="similarity">
    <text evidence="2 7">Belongs to the major facilitator superfamily. Sugar transporter (TC 2.A.1.1) family.</text>
</comment>
<keyword evidence="3 7" id="KW-0813">Transport</keyword>
<dbReference type="InterPro" id="IPR003663">
    <property type="entry name" value="Sugar/inositol_transpt"/>
</dbReference>
<dbReference type="GO" id="GO:0016020">
    <property type="term" value="C:membrane"/>
    <property type="evidence" value="ECO:0007669"/>
    <property type="project" value="UniProtKB-SubCell"/>
</dbReference>
<dbReference type="SUPFAM" id="SSF103473">
    <property type="entry name" value="MFS general substrate transporter"/>
    <property type="match status" value="1"/>
</dbReference>
<dbReference type="InterPro" id="IPR036259">
    <property type="entry name" value="MFS_trans_sf"/>
</dbReference>
<dbReference type="Gene3D" id="1.20.1250.20">
    <property type="entry name" value="MFS general substrate transporter like domains"/>
    <property type="match status" value="1"/>
</dbReference>
<evidence type="ECO:0000256" key="9">
    <source>
        <dbReference type="SAM" id="Phobius"/>
    </source>
</evidence>
<feature type="region of interest" description="Disordered" evidence="8">
    <location>
        <begin position="477"/>
        <end position="524"/>
    </location>
</feature>
<gene>
    <name evidence="11" type="ORF">VHEMI00067</name>
</gene>
<keyword evidence="12" id="KW-1185">Reference proteome</keyword>
<name>A0A0A1T0S5_9HYPO</name>
<dbReference type="PROSITE" id="PS00217">
    <property type="entry name" value="SUGAR_TRANSPORT_2"/>
    <property type="match status" value="1"/>
</dbReference>
<dbReference type="InterPro" id="IPR005829">
    <property type="entry name" value="Sugar_transporter_CS"/>
</dbReference>
<feature type="transmembrane region" description="Helical" evidence="9">
    <location>
        <begin position="320"/>
        <end position="341"/>
    </location>
</feature>
<dbReference type="NCBIfam" id="TIGR00879">
    <property type="entry name" value="SP"/>
    <property type="match status" value="1"/>
</dbReference>
<accession>A0A0A1T0S5</accession>
<feature type="transmembrane region" description="Helical" evidence="9">
    <location>
        <begin position="255"/>
        <end position="276"/>
    </location>
</feature>
<dbReference type="PANTHER" id="PTHR48022">
    <property type="entry name" value="PLASTIDIC GLUCOSE TRANSPORTER 4"/>
    <property type="match status" value="1"/>
</dbReference>
<evidence type="ECO:0000313" key="11">
    <source>
        <dbReference type="EMBL" id="CEJ79852.1"/>
    </source>
</evidence>
<reference evidence="11 12" key="1">
    <citation type="journal article" date="2015" name="Genome Announc.">
        <title>Draft Genome Sequence and Gene Annotation of the Entomopathogenic Fungus Verticillium hemipterigenum.</title>
        <authorList>
            <person name="Horn F."/>
            <person name="Habel A."/>
            <person name="Scharf D.H."/>
            <person name="Dworschak J."/>
            <person name="Brakhage A.A."/>
            <person name="Guthke R."/>
            <person name="Hertweck C."/>
            <person name="Linde J."/>
        </authorList>
    </citation>
    <scope>NUCLEOTIDE SEQUENCE [LARGE SCALE GENOMIC DNA]</scope>
</reference>
<dbReference type="PROSITE" id="PS00216">
    <property type="entry name" value="SUGAR_TRANSPORT_1"/>
    <property type="match status" value="1"/>
</dbReference>
<dbReference type="InterPro" id="IPR005828">
    <property type="entry name" value="MFS_sugar_transport-like"/>
</dbReference>
<dbReference type="AlphaFoldDB" id="A0A0A1T0S5"/>
<dbReference type="EMBL" id="CDHN01000001">
    <property type="protein sequence ID" value="CEJ79852.1"/>
    <property type="molecule type" value="Genomic_DNA"/>
</dbReference>
<evidence type="ECO:0000256" key="5">
    <source>
        <dbReference type="ARBA" id="ARBA00022989"/>
    </source>
</evidence>
<feature type="transmembrane region" description="Helical" evidence="9">
    <location>
        <begin position="12"/>
        <end position="36"/>
    </location>
</feature>
<keyword evidence="6 9" id="KW-0472">Membrane</keyword>
<dbReference type="Pfam" id="PF00083">
    <property type="entry name" value="Sugar_tr"/>
    <property type="match status" value="1"/>
</dbReference>
<dbReference type="HOGENOM" id="CLU_001265_30_12_1"/>
<feature type="transmembrane region" description="Helical" evidence="9">
    <location>
        <begin position="82"/>
        <end position="102"/>
    </location>
</feature>
<feature type="transmembrane region" description="Helical" evidence="9">
    <location>
        <begin position="419"/>
        <end position="439"/>
    </location>
</feature>
<feature type="transmembrane region" description="Helical" evidence="9">
    <location>
        <begin position="393"/>
        <end position="413"/>
    </location>
</feature>
<dbReference type="InterPro" id="IPR020846">
    <property type="entry name" value="MFS_dom"/>
</dbReference>
<proteinExistence type="inferred from homology"/>
<evidence type="ECO:0000256" key="2">
    <source>
        <dbReference type="ARBA" id="ARBA00010992"/>
    </source>
</evidence>
<evidence type="ECO:0000259" key="10">
    <source>
        <dbReference type="PROSITE" id="PS50850"/>
    </source>
</evidence>
<keyword evidence="5 9" id="KW-1133">Transmembrane helix</keyword>
<evidence type="ECO:0000256" key="7">
    <source>
        <dbReference type="RuleBase" id="RU003346"/>
    </source>
</evidence>
<dbReference type="InterPro" id="IPR050360">
    <property type="entry name" value="MFS_Sugar_Transporters"/>
</dbReference>
<dbReference type="PROSITE" id="PS50850">
    <property type="entry name" value="MFS"/>
    <property type="match status" value="1"/>
</dbReference>
<evidence type="ECO:0000313" key="12">
    <source>
        <dbReference type="Proteomes" id="UP000039046"/>
    </source>
</evidence>